<dbReference type="Proteomes" id="UP000199337">
    <property type="component" value="Unassembled WGS sequence"/>
</dbReference>
<dbReference type="InterPro" id="IPR000515">
    <property type="entry name" value="MetI-like"/>
</dbReference>
<dbReference type="NCBIfam" id="TIGR02790">
    <property type="entry name" value="nickel_nikC"/>
    <property type="match status" value="1"/>
</dbReference>
<dbReference type="CDD" id="cd06261">
    <property type="entry name" value="TM_PBP2"/>
    <property type="match status" value="1"/>
</dbReference>
<keyword evidence="5 8" id="KW-1133">Transmembrane helix</keyword>
<reference evidence="11" key="1">
    <citation type="submission" date="2016-10" db="EMBL/GenBank/DDBJ databases">
        <authorList>
            <person name="Varghese N."/>
            <person name="Submissions S."/>
        </authorList>
    </citation>
    <scope>NUCLEOTIDE SEQUENCE [LARGE SCALE GENOMIC DNA]</scope>
    <source>
        <strain evidence="11">DSM 17038</strain>
    </source>
</reference>
<comment type="similarity">
    <text evidence="7">Belongs to the binding-protein-dependent transport system permease family. OppBC subfamily.</text>
</comment>
<dbReference type="STRING" id="341036.SAMN05660649_02075"/>
<evidence type="ECO:0000256" key="1">
    <source>
        <dbReference type="ARBA" id="ARBA00004651"/>
    </source>
</evidence>
<evidence type="ECO:0000256" key="2">
    <source>
        <dbReference type="ARBA" id="ARBA00022448"/>
    </source>
</evidence>
<keyword evidence="3" id="KW-1003">Cell membrane</keyword>
<dbReference type="OrthoDB" id="9797852at2"/>
<dbReference type="GO" id="GO:0005886">
    <property type="term" value="C:plasma membrane"/>
    <property type="evidence" value="ECO:0007669"/>
    <property type="project" value="UniProtKB-SubCell"/>
</dbReference>
<dbReference type="InterPro" id="IPR014157">
    <property type="entry name" value="Nickel_NikC"/>
</dbReference>
<dbReference type="Pfam" id="PF12911">
    <property type="entry name" value="OppC_N"/>
    <property type="match status" value="1"/>
</dbReference>
<dbReference type="Pfam" id="PF00528">
    <property type="entry name" value="BPD_transp_1"/>
    <property type="match status" value="1"/>
</dbReference>
<evidence type="ECO:0000256" key="3">
    <source>
        <dbReference type="ARBA" id="ARBA00022475"/>
    </source>
</evidence>
<dbReference type="PANTHER" id="PTHR43386">
    <property type="entry name" value="OLIGOPEPTIDE TRANSPORT SYSTEM PERMEASE PROTEIN APPC"/>
    <property type="match status" value="1"/>
</dbReference>
<keyword evidence="6 8" id="KW-0472">Membrane</keyword>
<keyword evidence="2 8" id="KW-0813">Transport</keyword>
<dbReference type="InterPro" id="IPR025966">
    <property type="entry name" value="OppC_N"/>
</dbReference>
<proteinExistence type="inferred from homology"/>
<organism evidence="10 11">
    <name type="scientific">Desulfotruncus arcticus DSM 17038</name>
    <dbReference type="NCBI Taxonomy" id="1121424"/>
    <lineage>
        <taxon>Bacteria</taxon>
        <taxon>Bacillati</taxon>
        <taxon>Bacillota</taxon>
        <taxon>Clostridia</taxon>
        <taxon>Eubacteriales</taxon>
        <taxon>Desulfallaceae</taxon>
        <taxon>Desulfotruncus</taxon>
    </lineage>
</organism>
<evidence type="ECO:0000313" key="11">
    <source>
        <dbReference type="Proteomes" id="UP000199337"/>
    </source>
</evidence>
<keyword evidence="11" id="KW-1185">Reference proteome</keyword>
<evidence type="ECO:0000256" key="8">
    <source>
        <dbReference type="RuleBase" id="RU363032"/>
    </source>
</evidence>
<dbReference type="GO" id="GO:0015099">
    <property type="term" value="F:nickel cation transmembrane transporter activity"/>
    <property type="evidence" value="ECO:0007669"/>
    <property type="project" value="InterPro"/>
</dbReference>
<feature type="transmembrane region" description="Helical" evidence="8">
    <location>
        <begin position="72"/>
        <end position="99"/>
    </location>
</feature>
<keyword evidence="4 8" id="KW-0812">Transmembrane</keyword>
<evidence type="ECO:0000256" key="5">
    <source>
        <dbReference type="ARBA" id="ARBA00022989"/>
    </source>
</evidence>
<comment type="subcellular location">
    <subcellularLocation>
        <location evidence="1 8">Cell membrane</location>
        <topology evidence="1 8">Multi-pass membrane protein</topology>
    </subcellularLocation>
</comment>
<feature type="transmembrane region" description="Helical" evidence="8">
    <location>
        <begin position="138"/>
        <end position="158"/>
    </location>
</feature>
<evidence type="ECO:0000313" key="10">
    <source>
        <dbReference type="EMBL" id="SFG57803.1"/>
    </source>
</evidence>
<sequence>MELRGSIRGLLQNKLTVLSLIILGVVFLAGVLAPLLAPNDPTLVSLENKFLSPCTRFPLGTDHLGRCILSRLMYGAMVSLGSALLVMVITAMISVSVGTLSGYRGGWVDSLLMRLCDVFLAFPNLVLTLVIVGMLGPGLVNVIIAMVSVQWVWYARIIRGMVLSLKERGFILSARVAGTPPWLIIIRHIFPNIIPYIVVLATLDLGMVILHISGLSFLGLGVQPPTPEWGAMLNDAKQFLRSDPKLIMFPGAMILLVVISFNLLGDALRDVIEFYES</sequence>
<dbReference type="Gene3D" id="1.10.3720.10">
    <property type="entry name" value="MetI-like"/>
    <property type="match status" value="1"/>
</dbReference>
<dbReference type="InterPro" id="IPR053385">
    <property type="entry name" value="ABC_transport_permease"/>
</dbReference>
<protein>
    <submittedName>
        <fullName evidence="10">Nickel transport system permease protein</fullName>
    </submittedName>
</protein>
<evidence type="ECO:0000256" key="4">
    <source>
        <dbReference type="ARBA" id="ARBA00022692"/>
    </source>
</evidence>
<gene>
    <name evidence="10" type="ORF">SAMN05660649_02075</name>
</gene>
<dbReference type="PROSITE" id="PS50928">
    <property type="entry name" value="ABC_TM1"/>
    <property type="match status" value="1"/>
</dbReference>
<dbReference type="InterPro" id="IPR050366">
    <property type="entry name" value="BP-dependent_transpt_permease"/>
</dbReference>
<dbReference type="InterPro" id="IPR035906">
    <property type="entry name" value="MetI-like_sf"/>
</dbReference>
<dbReference type="NCBIfam" id="NF045474">
    <property type="entry name" value="Opp2C"/>
    <property type="match status" value="1"/>
</dbReference>
<feature type="domain" description="ABC transmembrane type-1" evidence="9">
    <location>
        <begin position="80"/>
        <end position="265"/>
    </location>
</feature>
<dbReference type="PANTHER" id="PTHR43386:SF1">
    <property type="entry name" value="D,D-DIPEPTIDE TRANSPORT SYSTEM PERMEASE PROTEIN DDPC-RELATED"/>
    <property type="match status" value="1"/>
</dbReference>
<dbReference type="RefSeq" id="WP_092471298.1">
    <property type="nucleotide sequence ID" value="NZ_FOOX01000006.1"/>
</dbReference>
<feature type="transmembrane region" description="Helical" evidence="8">
    <location>
        <begin position="246"/>
        <end position="265"/>
    </location>
</feature>
<dbReference type="AlphaFoldDB" id="A0A1I2SYV2"/>
<dbReference type="SUPFAM" id="SSF161098">
    <property type="entry name" value="MetI-like"/>
    <property type="match status" value="1"/>
</dbReference>
<feature type="transmembrane region" description="Helical" evidence="8">
    <location>
        <begin position="15"/>
        <end position="37"/>
    </location>
</feature>
<evidence type="ECO:0000256" key="7">
    <source>
        <dbReference type="ARBA" id="ARBA00024202"/>
    </source>
</evidence>
<name>A0A1I2SYV2_9FIRM</name>
<evidence type="ECO:0000256" key="6">
    <source>
        <dbReference type="ARBA" id="ARBA00023136"/>
    </source>
</evidence>
<dbReference type="EMBL" id="FOOX01000006">
    <property type="protein sequence ID" value="SFG57803.1"/>
    <property type="molecule type" value="Genomic_DNA"/>
</dbReference>
<feature type="transmembrane region" description="Helical" evidence="8">
    <location>
        <begin position="196"/>
        <end position="222"/>
    </location>
</feature>
<evidence type="ECO:0000259" key="9">
    <source>
        <dbReference type="PROSITE" id="PS50928"/>
    </source>
</evidence>
<accession>A0A1I2SYV2</accession>